<dbReference type="RefSeq" id="WP_021055634.1">
    <property type="nucleotide sequence ID" value="NZ_KE356561.1"/>
</dbReference>
<organism evidence="1 2">
    <name type="scientific">Haloquadratum walsbyi J07HQW2</name>
    <dbReference type="NCBI Taxonomy" id="1238425"/>
    <lineage>
        <taxon>Archaea</taxon>
        <taxon>Methanobacteriati</taxon>
        <taxon>Methanobacteriota</taxon>
        <taxon>Stenosarchaea group</taxon>
        <taxon>Halobacteria</taxon>
        <taxon>Halobacteriales</taxon>
        <taxon>Haloferacaceae</taxon>
        <taxon>Haloquadratum</taxon>
    </lineage>
</organism>
<dbReference type="HOGENOM" id="CLU_2911469_0_0_2"/>
<evidence type="ECO:0000313" key="2">
    <source>
        <dbReference type="Proteomes" id="UP000030710"/>
    </source>
</evidence>
<evidence type="ECO:0000313" key="1">
    <source>
        <dbReference type="EMBL" id="ERG96166.1"/>
    </source>
</evidence>
<reference evidence="1 2" key="1">
    <citation type="journal article" date="2013" name="PLoS ONE">
        <title>Assembly-driven community genomics of a hypersaline microbial ecosystem.</title>
        <authorList>
            <person name="Podell S."/>
            <person name="Ugalde J.A."/>
            <person name="Narasingarao P."/>
            <person name="Banfield J.F."/>
            <person name="Heidelberg K.B."/>
            <person name="Allen E.E."/>
        </authorList>
    </citation>
    <scope>NUCLEOTIDE SEQUENCE [LARGE SCALE GENOMIC DNA]</scope>
    <source>
        <strain evidence="2">J07HQW2</strain>
    </source>
</reference>
<dbReference type="STRING" id="1238425.J07HQW2_02636"/>
<name>U1PUV1_9EURY</name>
<proteinExistence type="predicted"/>
<sequence length="61" mass="6839">MNDPEYFPVDTADTPNSITPHGFAMLSGDSLRVLGVLNSTQRPFHITIDSHVRTLSHNFNR</sequence>
<dbReference type="Proteomes" id="UP000030710">
    <property type="component" value="Unassembled WGS sequence"/>
</dbReference>
<gene>
    <name evidence="1" type="ORF">J07HQW2_02636</name>
</gene>
<accession>U1PUV1</accession>
<dbReference type="AlphaFoldDB" id="U1PUV1"/>
<protein>
    <submittedName>
        <fullName evidence="1">Uncharacterized protein</fullName>
    </submittedName>
</protein>
<dbReference type="EMBL" id="KE356561">
    <property type="protein sequence ID" value="ERG96166.1"/>
    <property type="molecule type" value="Genomic_DNA"/>
</dbReference>